<protein>
    <submittedName>
        <fullName evidence="2">Uncharacterized protein</fullName>
    </submittedName>
</protein>
<dbReference type="Proteomes" id="UP001629246">
    <property type="component" value="Unassembled WGS sequence"/>
</dbReference>
<name>A0ABW9ADP6_9BURK</name>
<keyword evidence="1" id="KW-1133">Transmembrane helix</keyword>
<gene>
    <name evidence="2" type="ORF">PQR62_17190</name>
</gene>
<dbReference type="RefSeq" id="WP_408159214.1">
    <property type="nucleotide sequence ID" value="NZ_JAQQFM010000007.1"/>
</dbReference>
<accession>A0ABW9ADP6</accession>
<feature type="transmembrane region" description="Helical" evidence="1">
    <location>
        <begin position="63"/>
        <end position="83"/>
    </location>
</feature>
<reference evidence="2 3" key="1">
    <citation type="journal article" date="2024" name="Chem. Sci.">
        <title>Discovery of megapolipeptins by genome mining of a Burkholderiales bacteria collection.</title>
        <authorList>
            <person name="Paulo B.S."/>
            <person name="Recchia M.J.J."/>
            <person name="Lee S."/>
            <person name="Fergusson C.H."/>
            <person name="Romanowski S.B."/>
            <person name="Hernandez A."/>
            <person name="Krull N."/>
            <person name="Liu D.Y."/>
            <person name="Cavanagh H."/>
            <person name="Bos A."/>
            <person name="Gray C.A."/>
            <person name="Murphy B.T."/>
            <person name="Linington R.G."/>
            <person name="Eustaquio A.S."/>
        </authorList>
    </citation>
    <scope>NUCLEOTIDE SEQUENCE [LARGE SCALE GENOMIC DNA]</scope>
    <source>
        <strain evidence="2 3">RL21-008-BIB-A</strain>
    </source>
</reference>
<sequence>MDSIKEVMSSVVDWFKNRAINPFFAAFIFSWVTVNWRLILALVSDESYRKKIEWIDTRLYPDLWNSVLFCLIEPMVLAALYVLCGPPIFRRVLTYYRRQQHLTRHQLMLADKITPIDQARAERLVAERVSLLTRIAELKTTATEREQEYVDLLESERAKYSELQTQYLALEAGKRELVKIPEQRERLKNWIDLSEVEILGAIDSFSLETIRKRGIYHVELRVLEIIAKNLRLGNGALMSSLPEDELQIKTAIAKLVNLKLLRDNDGDYVLSGAGEQVLAWIHQTYAP</sequence>
<proteinExistence type="predicted"/>
<keyword evidence="1" id="KW-0812">Transmembrane</keyword>
<keyword evidence="1" id="KW-0472">Membrane</keyword>
<comment type="caution">
    <text evidence="2">The sequence shown here is derived from an EMBL/GenBank/DDBJ whole genome shotgun (WGS) entry which is preliminary data.</text>
</comment>
<keyword evidence="3" id="KW-1185">Reference proteome</keyword>
<evidence type="ECO:0000313" key="2">
    <source>
        <dbReference type="EMBL" id="MFL9926015.1"/>
    </source>
</evidence>
<organism evidence="2 3">
    <name type="scientific">Herbaspirillum lusitanum</name>
    <dbReference type="NCBI Taxonomy" id="213312"/>
    <lineage>
        <taxon>Bacteria</taxon>
        <taxon>Pseudomonadati</taxon>
        <taxon>Pseudomonadota</taxon>
        <taxon>Betaproteobacteria</taxon>
        <taxon>Burkholderiales</taxon>
        <taxon>Oxalobacteraceae</taxon>
        <taxon>Herbaspirillum</taxon>
    </lineage>
</organism>
<evidence type="ECO:0000313" key="3">
    <source>
        <dbReference type="Proteomes" id="UP001629246"/>
    </source>
</evidence>
<dbReference type="EMBL" id="JAQQFM010000007">
    <property type="protein sequence ID" value="MFL9926015.1"/>
    <property type="molecule type" value="Genomic_DNA"/>
</dbReference>
<feature type="transmembrane region" description="Helical" evidence="1">
    <location>
        <begin position="20"/>
        <end position="43"/>
    </location>
</feature>
<evidence type="ECO:0000256" key="1">
    <source>
        <dbReference type="SAM" id="Phobius"/>
    </source>
</evidence>